<dbReference type="InterPro" id="IPR029058">
    <property type="entry name" value="AB_hydrolase_fold"/>
</dbReference>
<dbReference type="PANTHER" id="PTHR11487">
    <property type="entry name" value="THIOESTERASE"/>
    <property type="match status" value="1"/>
</dbReference>
<dbReference type="InterPro" id="IPR001031">
    <property type="entry name" value="Thioesterase"/>
</dbReference>
<evidence type="ECO:0000313" key="5">
    <source>
        <dbReference type="Proteomes" id="UP000631312"/>
    </source>
</evidence>
<evidence type="ECO:0000256" key="1">
    <source>
        <dbReference type="ARBA" id="ARBA00007169"/>
    </source>
</evidence>
<dbReference type="SMART" id="SM00824">
    <property type="entry name" value="PKS_TE"/>
    <property type="match status" value="1"/>
</dbReference>
<organism evidence="4 5">
    <name type="scientific">Actinoplanes lobatus</name>
    <dbReference type="NCBI Taxonomy" id="113568"/>
    <lineage>
        <taxon>Bacteria</taxon>
        <taxon>Bacillati</taxon>
        <taxon>Actinomycetota</taxon>
        <taxon>Actinomycetes</taxon>
        <taxon>Micromonosporales</taxon>
        <taxon>Micromonosporaceae</taxon>
        <taxon>Actinoplanes</taxon>
    </lineage>
</organism>
<accession>A0ABQ4AY82</accession>
<dbReference type="InterPro" id="IPR012223">
    <property type="entry name" value="TEII"/>
</dbReference>
<dbReference type="SUPFAM" id="SSF53474">
    <property type="entry name" value="alpha/beta-Hydrolases"/>
    <property type="match status" value="1"/>
</dbReference>
<feature type="domain" description="Thioesterase TesA-like" evidence="3">
    <location>
        <begin position="50"/>
        <end position="268"/>
    </location>
</feature>
<dbReference type="PANTHER" id="PTHR11487:SF0">
    <property type="entry name" value="S-ACYL FATTY ACID SYNTHASE THIOESTERASE, MEDIUM CHAIN"/>
    <property type="match status" value="1"/>
</dbReference>
<evidence type="ECO:0000313" key="4">
    <source>
        <dbReference type="EMBL" id="GIE45977.1"/>
    </source>
</evidence>
<dbReference type="InterPro" id="IPR020802">
    <property type="entry name" value="TesA-like"/>
</dbReference>
<dbReference type="Proteomes" id="UP000631312">
    <property type="component" value="Unassembled WGS sequence"/>
</dbReference>
<reference evidence="4 5" key="1">
    <citation type="submission" date="2021-01" db="EMBL/GenBank/DDBJ databases">
        <title>Whole genome shotgun sequence of Actinoplanes lobatus NBRC 12513.</title>
        <authorList>
            <person name="Komaki H."/>
            <person name="Tamura T."/>
        </authorList>
    </citation>
    <scope>NUCLEOTIDE SEQUENCE [LARGE SCALE GENOMIC DNA]</scope>
    <source>
        <strain evidence="4 5">NBRC 12513</strain>
    </source>
</reference>
<keyword evidence="2" id="KW-0378">Hydrolase</keyword>
<comment type="caution">
    <text evidence="4">The sequence shown here is derived from an EMBL/GenBank/DDBJ whole genome shotgun (WGS) entry which is preliminary data.</text>
</comment>
<dbReference type="Pfam" id="PF00975">
    <property type="entry name" value="Thioesterase"/>
    <property type="match status" value="1"/>
</dbReference>
<proteinExistence type="inferred from homology"/>
<sequence>MVPDGRRRPGPGRSGHEQRVCTLMTVAKHVAARDCFRVIAPRPAARLTLFCFPHAGGAASSFHQLATLLPPDIELVAVQYPGRQDRYGEPMPRTLAELVDEITGAMLERLDRPAAFFGHSMGATVAFETARRLRSRRPNALRRLFASARRAPHHDNSKALTFPDDASVLRYVDSLGGAGAQLLADAELRELAMPILRGDFRLIADYRYAPGAPLTCPITAIAGDIDASFTVDHATEWARHTVAGCEVRAVQGGHFYTETAPDALARLLTEKLAAEVTA</sequence>
<dbReference type="EMBL" id="BOMP01000181">
    <property type="protein sequence ID" value="GIE45977.1"/>
    <property type="molecule type" value="Genomic_DNA"/>
</dbReference>
<keyword evidence="5" id="KW-1185">Reference proteome</keyword>
<gene>
    <name evidence="4" type="ORF">Alo02nite_88750</name>
</gene>
<dbReference type="Gene3D" id="3.40.50.1820">
    <property type="entry name" value="alpha/beta hydrolase"/>
    <property type="match status" value="1"/>
</dbReference>
<evidence type="ECO:0000259" key="3">
    <source>
        <dbReference type="SMART" id="SM00824"/>
    </source>
</evidence>
<comment type="similarity">
    <text evidence="1">Belongs to the thioesterase family.</text>
</comment>
<protein>
    <submittedName>
        <fullName evidence="4">Thioesterase</fullName>
    </submittedName>
</protein>
<name>A0ABQ4AY82_9ACTN</name>
<evidence type="ECO:0000256" key="2">
    <source>
        <dbReference type="ARBA" id="ARBA00022801"/>
    </source>
</evidence>